<name>A0A7D6IAL9_9MYCO</name>
<sequence length="355" mass="39252">MIVETSGDLLTADVDAIVNTVNCVGVMGKGIALQVKRRYPAVFDAYARECKRGNVQIGRMLPVPTNELTGPAWVINFPTKTHWRAPSRLSYISEGLFDLLRVVKELDLHAIAVPPLGAGNGGLDWADVAPMIREAFEQLEGVTVYLFAPTRTRQQIVSSGRIKMTRGRATVLALMDQYAEARAEVEPLSGKGLSHLEIQKLLYFADCVDPSLKLAYSQGRYGPYSDRARHLVLDMEGNFVSGFGDGADRVLDLRPIVPTERGRSELVHLLESAPDAVTHLVDRVMSIVHGYEEPYGLELLASTHWVVTHEQAGCPRKAAEAVRNWTERKGRIFTDRHVERAFRQLEAAGVIPAVS</sequence>
<feature type="domain" description="Macro" evidence="2">
    <location>
        <begin position="1"/>
        <end position="153"/>
    </location>
</feature>
<reference evidence="3" key="2">
    <citation type="submission" date="2020-07" db="EMBL/GenBank/DDBJ databases">
        <authorList>
            <person name="Yu X."/>
        </authorList>
    </citation>
    <scope>NUCLEOTIDE SEQUENCE [LARGE SCALE GENOMIC DNA]</scope>
    <source>
        <strain evidence="3">24T</strain>
    </source>
</reference>
<dbReference type="SUPFAM" id="SSF52949">
    <property type="entry name" value="Macro domain-like"/>
    <property type="match status" value="1"/>
</dbReference>
<evidence type="ECO:0000313" key="3">
    <source>
        <dbReference type="EMBL" id="QLL08857.1"/>
    </source>
</evidence>
<dbReference type="PANTHER" id="PTHR12521:SF0">
    <property type="entry name" value="ADP-RIBOSE GLYCOHYDROLASE OARD1"/>
    <property type="match status" value="1"/>
</dbReference>
<dbReference type="KEGG" id="mgor:H0P51_08125"/>
<proteinExistence type="predicted"/>
<dbReference type="PANTHER" id="PTHR12521">
    <property type="entry name" value="PROTEIN C6ORF130"/>
    <property type="match status" value="1"/>
</dbReference>
<dbReference type="Proteomes" id="UP000510682">
    <property type="component" value="Chromosome"/>
</dbReference>
<comment type="catalytic activity">
    <reaction evidence="1">
        <text>an N-(ADP-alpha-D-ribosyl)-thymidine in DNA + H2O = a thymidine in DNA + ADP-D-ribose</text>
        <dbReference type="Rhea" id="RHEA:71655"/>
        <dbReference type="Rhea" id="RHEA-COMP:13556"/>
        <dbReference type="Rhea" id="RHEA-COMP:18051"/>
        <dbReference type="ChEBI" id="CHEBI:15377"/>
        <dbReference type="ChEBI" id="CHEBI:57967"/>
        <dbReference type="ChEBI" id="CHEBI:137386"/>
        <dbReference type="ChEBI" id="CHEBI:191199"/>
    </reaction>
    <physiologicalReaction direction="left-to-right" evidence="1">
        <dbReference type="Rhea" id="RHEA:71656"/>
    </physiologicalReaction>
</comment>
<dbReference type="CDD" id="cd02901">
    <property type="entry name" value="Macro_Poa1p-like"/>
    <property type="match status" value="1"/>
</dbReference>
<dbReference type="GO" id="GO:0140291">
    <property type="term" value="P:peptidyl-glutamate ADP-deribosylation"/>
    <property type="evidence" value="ECO:0007669"/>
    <property type="project" value="TreeGrafter"/>
</dbReference>
<accession>A0A7D6IAL9</accession>
<dbReference type="InterPro" id="IPR043472">
    <property type="entry name" value="Macro_dom-like"/>
</dbReference>
<dbReference type="AlphaFoldDB" id="A0A7D6IAL9"/>
<dbReference type="SMART" id="SM00506">
    <property type="entry name" value="A1pp"/>
    <property type="match status" value="1"/>
</dbReference>
<dbReference type="InterPro" id="IPR050892">
    <property type="entry name" value="ADP-ribose_metab_enzymes"/>
</dbReference>
<dbReference type="RefSeq" id="WP_180917442.1">
    <property type="nucleotide sequence ID" value="NZ_CP059165.1"/>
</dbReference>
<reference evidence="3" key="1">
    <citation type="submission" date="2020-07" db="EMBL/GenBank/DDBJ databases">
        <title>Description of Mycobacterium gordonae subsp. intergordonae subsp.nov. and Mycobacterium gordonae subsp. gordonae subsp. nov.</title>
        <authorList>
            <person name="Huang H."/>
        </authorList>
    </citation>
    <scope>NUCLEOTIDE SEQUENCE [LARGE SCALE GENOMIC DNA]</scope>
    <source>
        <strain evidence="3">24T</strain>
    </source>
</reference>
<dbReference type="EMBL" id="CP059165">
    <property type="protein sequence ID" value="QLL08857.1"/>
    <property type="molecule type" value="Genomic_DNA"/>
</dbReference>
<dbReference type="InterPro" id="IPR002589">
    <property type="entry name" value="Macro_dom"/>
</dbReference>
<gene>
    <name evidence="3" type="ORF">H0P51_08125</name>
</gene>
<evidence type="ECO:0000256" key="1">
    <source>
        <dbReference type="ARBA" id="ARBA00035885"/>
    </source>
</evidence>
<dbReference type="Pfam" id="PF01661">
    <property type="entry name" value="Macro"/>
    <property type="match status" value="1"/>
</dbReference>
<dbReference type="PROSITE" id="PS51154">
    <property type="entry name" value="MACRO"/>
    <property type="match status" value="1"/>
</dbReference>
<organism evidence="3 4">
    <name type="scientific">Mycobacterium vicinigordonae</name>
    <dbReference type="NCBI Taxonomy" id="1719132"/>
    <lineage>
        <taxon>Bacteria</taxon>
        <taxon>Bacillati</taxon>
        <taxon>Actinomycetota</taxon>
        <taxon>Actinomycetes</taxon>
        <taxon>Mycobacteriales</taxon>
        <taxon>Mycobacteriaceae</taxon>
        <taxon>Mycobacterium</taxon>
    </lineage>
</organism>
<keyword evidence="4" id="KW-1185">Reference proteome</keyword>
<dbReference type="Gene3D" id="3.40.220.10">
    <property type="entry name" value="Leucine Aminopeptidase, subunit E, domain 1"/>
    <property type="match status" value="1"/>
</dbReference>
<evidence type="ECO:0000259" key="2">
    <source>
        <dbReference type="PROSITE" id="PS51154"/>
    </source>
</evidence>
<protein>
    <submittedName>
        <fullName evidence="3">Macro domain-containing protein</fullName>
    </submittedName>
</protein>
<evidence type="ECO:0000313" key="4">
    <source>
        <dbReference type="Proteomes" id="UP000510682"/>
    </source>
</evidence>